<gene>
    <name evidence="2" type="ORF">GD597_06070</name>
</gene>
<evidence type="ECO:0000313" key="2">
    <source>
        <dbReference type="EMBL" id="NNV55018.1"/>
    </source>
</evidence>
<sequence>MNSAIILTAISLLLGLIGTLTKTSTDGINGKKKITGWGYCVVILMIISATTAVITQIKTSNENKKNKERQLAESKQQKLLSLMAVSSNFTIEHDPFLNLVFYDEYSEKGDLLDSAKSSLYDLFPGFGVKDVTYRLEIKISDSKNDFIEGSGIVMDDSGAAIDSISETNSVQTDTIQDELEQTDEETPAPLKLSYSSEAINNEMNYLWTFSGYSSLTELLLDFQEGREIGTLTFMKKKSLLSDKELNIIKDYIQTFGSWEVRVYIENKTVKSNLLHLAIPIKISGPQKTGNGYEFKLTSGQPEIGSYQFSPV</sequence>
<keyword evidence="1" id="KW-0812">Transmembrane</keyword>
<organism evidence="2 3">
    <name type="scientific">Limnovirga soli</name>
    <dbReference type="NCBI Taxonomy" id="2656915"/>
    <lineage>
        <taxon>Bacteria</taxon>
        <taxon>Pseudomonadati</taxon>
        <taxon>Bacteroidota</taxon>
        <taxon>Chitinophagia</taxon>
        <taxon>Chitinophagales</taxon>
        <taxon>Chitinophagaceae</taxon>
        <taxon>Limnovirga</taxon>
    </lineage>
</organism>
<feature type="transmembrane region" description="Helical" evidence="1">
    <location>
        <begin position="34"/>
        <end position="57"/>
    </location>
</feature>
<keyword evidence="1" id="KW-0472">Membrane</keyword>
<evidence type="ECO:0000256" key="1">
    <source>
        <dbReference type="SAM" id="Phobius"/>
    </source>
</evidence>
<accession>A0A8J8FBL1</accession>
<evidence type="ECO:0000313" key="3">
    <source>
        <dbReference type="Proteomes" id="UP000598971"/>
    </source>
</evidence>
<name>A0A8J8FBL1_9BACT</name>
<keyword evidence="3" id="KW-1185">Reference proteome</keyword>
<dbReference type="RefSeq" id="WP_171606949.1">
    <property type="nucleotide sequence ID" value="NZ_WHPF01000004.1"/>
</dbReference>
<dbReference type="EMBL" id="WHPF01000004">
    <property type="protein sequence ID" value="NNV55018.1"/>
    <property type="molecule type" value="Genomic_DNA"/>
</dbReference>
<reference evidence="2" key="1">
    <citation type="submission" date="2019-10" db="EMBL/GenBank/DDBJ databases">
        <title>Draft genome sequence of Panacibacter sp. KCS-6.</title>
        <authorList>
            <person name="Yim K.J."/>
        </authorList>
    </citation>
    <scope>NUCLEOTIDE SEQUENCE</scope>
    <source>
        <strain evidence="2">KCS-6</strain>
    </source>
</reference>
<protein>
    <submittedName>
        <fullName evidence="2">Uncharacterized protein</fullName>
    </submittedName>
</protein>
<dbReference type="AlphaFoldDB" id="A0A8J8FBL1"/>
<dbReference type="Proteomes" id="UP000598971">
    <property type="component" value="Unassembled WGS sequence"/>
</dbReference>
<keyword evidence="1" id="KW-1133">Transmembrane helix</keyword>
<proteinExistence type="predicted"/>
<comment type="caution">
    <text evidence="2">The sequence shown here is derived from an EMBL/GenBank/DDBJ whole genome shotgun (WGS) entry which is preliminary data.</text>
</comment>